<dbReference type="GO" id="GO:0005524">
    <property type="term" value="F:ATP binding"/>
    <property type="evidence" value="ECO:0007669"/>
    <property type="project" value="UniProtKB-KW"/>
</dbReference>
<reference evidence="10 12" key="3">
    <citation type="journal article" date="2021" name="BMC Genomics">
        <title>Genome-resolved metagenome and metatranscriptome analyses of thermophilic composting reveal key bacterial players and their metabolic interactions.</title>
        <authorList>
            <person name="Braga L.P.P."/>
            <person name="Pereira R.V."/>
            <person name="Martins L.F."/>
            <person name="Moura L.M.S."/>
            <person name="Sanchez F.B."/>
            <person name="Patane J.S.L."/>
            <person name="da Silva A.M."/>
            <person name="Setubal J.C."/>
        </authorList>
    </citation>
    <scope>NUCLEOTIDE SEQUENCE [LARGE SCALE GENOMIC DNA]</scope>
    <source>
        <strain evidence="10">ZC4RG45</strain>
    </source>
</reference>
<dbReference type="PANTHER" id="PTHR24421">
    <property type="entry name" value="NITRATE/NITRITE SENSOR PROTEIN NARX-RELATED"/>
    <property type="match status" value="1"/>
</dbReference>
<feature type="domain" description="Histidine kinase/HSP90-like ATPase" evidence="9">
    <location>
        <begin position="228"/>
        <end position="317"/>
    </location>
</feature>
<dbReference type="CDD" id="cd16917">
    <property type="entry name" value="HATPase_UhpB-NarQ-NarX-like"/>
    <property type="match status" value="1"/>
</dbReference>
<evidence type="ECO:0000256" key="5">
    <source>
        <dbReference type="ARBA" id="ARBA00022741"/>
    </source>
</evidence>
<evidence type="ECO:0000256" key="3">
    <source>
        <dbReference type="ARBA" id="ARBA00022553"/>
    </source>
</evidence>
<reference evidence="10" key="1">
    <citation type="submission" date="2018-05" db="EMBL/GenBank/DDBJ databases">
        <authorList>
            <person name="Moura L."/>
            <person name="Setubal J.C."/>
        </authorList>
    </citation>
    <scope>NUCLEOTIDE SEQUENCE</scope>
    <source>
        <strain evidence="10">ZC4RG45</strain>
    </source>
</reference>
<evidence type="ECO:0000259" key="9">
    <source>
        <dbReference type="SMART" id="SM00387"/>
    </source>
</evidence>
<dbReference type="PANTHER" id="PTHR24421:SF10">
    <property type="entry name" value="NITRATE_NITRITE SENSOR PROTEIN NARQ"/>
    <property type="match status" value="1"/>
</dbReference>
<comment type="catalytic activity">
    <reaction evidence="1">
        <text>ATP + protein L-histidine = ADP + protein N-phospho-L-histidine.</text>
        <dbReference type="EC" id="2.7.13.3"/>
    </reaction>
</comment>
<dbReference type="Pfam" id="PF02518">
    <property type="entry name" value="HATPase_c"/>
    <property type="match status" value="1"/>
</dbReference>
<keyword evidence="5" id="KW-0547">Nucleotide-binding</keyword>
<dbReference type="EMBL" id="QGUI01000907">
    <property type="protein sequence ID" value="PZM89989.1"/>
    <property type="molecule type" value="Genomic_DNA"/>
</dbReference>
<dbReference type="EMBL" id="QGUI02000139">
    <property type="protein sequence ID" value="MFO7192869.1"/>
    <property type="molecule type" value="Genomic_DNA"/>
</dbReference>
<sequence>MRCRDRYATEALAAYLSRLSGAPNPEELAAVVGTAVEATGCVVSVAGQHFRWGLGAGQWARYDVEFGGVPQGAISLSPDDIGPLSTLIEALGAPMLAVRLAVETEHYRRAGDLAARELLDHRWRVTVEMEQERRALERDLHDGAQHHLVSLRMMMALAEHSADAIHERLPNLLTRLDTAERVLIDTAAGVLPLALASGGLAAGLEAELAEHSDVSLDISQLRRTYSSAVEAAVYFACLEAVNNAHKHAPGATIRVTVRDGAHGLEFAVADNGPGFTDAALKSGLLNLRSRIAAVGGQVRIDSSSNGTTISGIVPYGQGAAQSGSA</sequence>
<dbReference type="AlphaFoldDB" id="A0A2W4KN53"/>
<evidence type="ECO:0000256" key="8">
    <source>
        <dbReference type="ARBA" id="ARBA00023012"/>
    </source>
</evidence>
<keyword evidence="3" id="KW-0597">Phosphoprotein</keyword>
<dbReference type="SMART" id="SM00387">
    <property type="entry name" value="HATPase_c"/>
    <property type="match status" value="1"/>
</dbReference>
<evidence type="ECO:0000313" key="12">
    <source>
        <dbReference type="Proteomes" id="UP000249324"/>
    </source>
</evidence>
<dbReference type="Pfam" id="PF07730">
    <property type="entry name" value="HisKA_3"/>
    <property type="match status" value="1"/>
</dbReference>
<dbReference type="Gene3D" id="3.30.565.10">
    <property type="entry name" value="Histidine kinase-like ATPase, C-terminal domain"/>
    <property type="match status" value="1"/>
</dbReference>
<keyword evidence="6 11" id="KW-0418">Kinase</keyword>
<evidence type="ECO:0000256" key="7">
    <source>
        <dbReference type="ARBA" id="ARBA00022840"/>
    </source>
</evidence>
<dbReference type="GO" id="GO:0046983">
    <property type="term" value="F:protein dimerization activity"/>
    <property type="evidence" value="ECO:0007669"/>
    <property type="project" value="InterPro"/>
</dbReference>
<comment type="caution">
    <text evidence="11">The sequence shown here is derived from an EMBL/GenBank/DDBJ whole genome shotgun (WGS) entry which is preliminary data.</text>
</comment>
<evidence type="ECO:0000256" key="4">
    <source>
        <dbReference type="ARBA" id="ARBA00022679"/>
    </source>
</evidence>
<organism evidence="11">
    <name type="scientific">Thermocrispum agreste</name>
    <dbReference type="NCBI Taxonomy" id="37925"/>
    <lineage>
        <taxon>Bacteria</taxon>
        <taxon>Bacillati</taxon>
        <taxon>Actinomycetota</taxon>
        <taxon>Actinomycetes</taxon>
        <taxon>Pseudonocardiales</taxon>
        <taxon>Pseudonocardiaceae</taxon>
        <taxon>Thermocrispum</taxon>
    </lineage>
</organism>
<evidence type="ECO:0000313" key="10">
    <source>
        <dbReference type="EMBL" id="MFO7192869.1"/>
    </source>
</evidence>
<evidence type="ECO:0000256" key="6">
    <source>
        <dbReference type="ARBA" id="ARBA00022777"/>
    </source>
</evidence>
<evidence type="ECO:0000256" key="2">
    <source>
        <dbReference type="ARBA" id="ARBA00012438"/>
    </source>
</evidence>
<dbReference type="EC" id="2.7.13.3" evidence="2"/>
<dbReference type="STRING" id="1111738.GCA_000427905_02738"/>
<name>A0A2W4KN53_9PSEU</name>
<protein>
    <recommendedName>
        <fullName evidence="2">histidine kinase</fullName>
        <ecNumber evidence="2">2.7.13.3</ecNumber>
    </recommendedName>
</protein>
<reference evidence="11" key="2">
    <citation type="submission" date="2018-05" db="EMBL/GenBank/DDBJ databases">
        <authorList>
            <person name="Lanie J.A."/>
            <person name="Ng W.-L."/>
            <person name="Kazmierczak K.M."/>
            <person name="Andrzejewski T.M."/>
            <person name="Davidsen T.M."/>
            <person name="Wayne K.J."/>
            <person name="Tettelin H."/>
            <person name="Glass J.I."/>
            <person name="Rusch D."/>
            <person name="Podicherti R."/>
            <person name="Tsui H.-C.T."/>
            <person name="Winkler M.E."/>
        </authorList>
    </citation>
    <scope>NUCLEOTIDE SEQUENCE</scope>
    <source>
        <strain evidence="11">ZC4RG45</strain>
    </source>
</reference>
<dbReference type="Gene3D" id="1.20.5.1930">
    <property type="match status" value="1"/>
</dbReference>
<evidence type="ECO:0000256" key="1">
    <source>
        <dbReference type="ARBA" id="ARBA00000085"/>
    </source>
</evidence>
<keyword evidence="8" id="KW-0902">Two-component regulatory system</keyword>
<dbReference type="InterPro" id="IPR050482">
    <property type="entry name" value="Sensor_HK_TwoCompSys"/>
</dbReference>
<evidence type="ECO:0000313" key="11">
    <source>
        <dbReference type="EMBL" id="PZM89989.1"/>
    </source>
</evidence>
<dbReference type="SUPFAM" id="SSF55874">
    <property type="entry name" value="ATPase domain of HSP90 chaperone/DNA topoisomerase II/histidine kinase"/>
    <property type="match status" value="1"/>
</dbReference>
<dbReference type="InterPro" id="IPR003594">
    <property type="entry name" value="HATPase_dom"/>
</dbReference>
<dbReference type="InterPro" id="IPR011712">
    <property type="entry name" value="Sig_transdc_His_kin_sub3_dim/P"/>
</dbReference>
<dbReference type="GO" id="GO:0000155">
    <property type="term" value="F:phosphorelay sensor kinase activity"/>
    <property type="evidence" value="ECO:0007669"/>
    <property type="project" value="InterPro"/>
</dbReference>
<accession>A0A2W4KN53</accession>
<keyword evidence="4" id="KW-0808">Transferase</keyword>
<dbReference type="GO" id="GO:0016020">
    <property type="term" value="C:membrane"/>
    <property type="evidence" value="ECO:0007669"/>
    <property type="project" value="InterPro"/>
</dbReference>
<dbReference type="Proteomes" id="UP000249324">
    <property type="component" value="Unassembled WGS sequence"/>
</dbReference>
<proteinExistence type="predicted"/>
<keyword evidence="7" id="KW-0067">ATP-binding</keyword>
<dbReference type="InterPro" id="IPR036890">
    <property type="entry name" value="HATPase_C_sf"/>
</dbReference>
<gene>
    <name evidence="10" type="ORF">DIU77_011560</name>
    <name evidence="11" type="ORF">DIU77_18455</name>
</gene>
<reference evidence="10" key="4">
    <citation type="submission" date="2023-08" db="EMBL/GenBank/DDBJ databases">
        <authorList>
            <person name="Guima S.E.S."/>
            <person name="Martins L.F."/>
            <person name="Silva A.M."/>
            <person name="Setubal J.C."/>
        </authorList>
    </citation>
    <scope>NUCLEOTIDE SEQUENCE</scope>
    <source>
        <strain evidence="10">ZC4RG45</strain>
    </source>
</reference>